<protein>
    <recommendedName>
        <fullName evidence="9">Ankyrin repeat protein nuc-2</fullName>
    </recommendedName>
</protein>
<evidence type="ECO:0000256" key="3">
    <source>
        <dbReference type="ARBA" id="ARBA00023043"/>
    </source>
</evidence>
<dbReference type="Pfam" id="PF12796">
    <property type="entry name" value="Ank_2"/>
    <property type="match status" value="2"/>
</dbReference>
<evidence type="ECO:0008006" key="9">
    <source>
        <dbReference type="Google" id="ProtNLM"/>
    </source>
</evidence>
<feature type="repeat" description="ANK" evidence="4">
    <location>
        <begin position="325"/>
        <end position="349"/>
    </location>
</feature>
<dbReference type="Proteomes" id="UP001213681">
    <property type="component" value="Unassembled WGS sequence"/>
</dbReference>
<dbReference type="RefSeq" id="XP_056769931.1">
    <property type="nucleotide sequence ID" value="XM_056905824.1"/>
</dbReference>
<dbReference type="PROSITE" id="PS50297">
    <property type="entry name" value="ANK_REP_REGION"/>
    <property type="match status" value="1"/>
</dbReference>
<dbReference type="SUPFAM" id="SSF51695">
    <property type="entry name" value="PLC-like phosphodiesterases"/>
    <property type="match status" value="1"/>
</dbReference>
<dbReference type="InterPro" id="IPR036770">
    <property type="entry name" value="Ankyrin_rpt-contain_sf"/>
</dbReference>
<dbReference type="GeneID" id="81596067"/>
<evidence type="ECO:0000259" key="6">
    <source>
        <dbReference type="PROSITE" id="PS51704"/>
    </source>
</evidence>
<evidence type="ECO:0000259" key="5">
    <source>
        <dbReference type="PROSITE" id="PS51382"/>
    </source>
</evidence>
<dbReference type="EMBL" id="JAPVEA010000002">
    <property type="protein sequence ID" value="KAJ5460889.1"/>
    <property type="molecule type" value="Genomic_DNA"/>
</dbReference>
<organism evidence="7 8">
    <name type="scientific">Penicillium daleae</name>
    <dbReference type="NCBI Taxonomy" id="63821"/>
    <lineage>
        <taxon>Eukaryota</taxon>
        <taxon>Fungi</taxon>
        <taxon>Dikarya</taxon>
        <taxon>Ascomycota</taxon>
        <taxon>Pezizomycotina</taxon>
        <taxon>Eurotiomycetes</taxon>
        <taxon>Eurotiomycetidae</taxon>
        <taxon>Eurotiales</taxon>
        <taxon>Aspergillaceae</taxon>
        <taxon>Penicillium</taxon>
    </lineage>
</organism>
<feature type="non-terminal residue" evidence="7">
    <location>
        <position position="1"/>
    </location>
</feature>
<dbReference type="AlphaFoldDB" id="A0AAD6CCZ1"/>
<keyword evidence="1" id="KW-0677">Repeat</keyword>
<comment type="caution">
    <text evidence="7">The sequence shown here is derived from an EMBL/GenBank/DDBJ whole genome shotgun (WGS) entry which is preliminary data.</text>
</comment>
<dbReference type="InterPro" id="IPR002110">
    <property type="entry name" value="Ankyrin_rpt"/>
</dbReference>
<dbReference type="InterPro" id="IPR004331">
    <property type="entry name" value="SPX_dom"/>
</dbReference>
<gene>
    <name evidence="7" type="ORF">N7458_002441</name>
</gene>
<reference evidence="7" key="2">
    <citation type="journal article" date="2023" name="IMA Fungus">
        <title>Comparative genomic study of the Penicillium genus elucidates a diverse pangenome and 15 lateral gene transfer events.</title>
        <authorList>
            <person name="Petersen C."/>
            <person name="Sorensen T."/>
            <person name="Nielsen M.R."/>
            <person name="Sondergaard T.E."/>
            <person name="Sorensen J.L."/>
            <person name="Fitzpatrick D.A."/>
            <person name="Frisvad J.C."/>
            <person name="Nielsen K.L."/>
        </authorList>
    </citation>
    <scope>NUCLEOTIDE SEQUENCE</scope>
    <source>
        <strain evidence="7">IBT 16125</strain>
    </source>
</reference>
<keyword evidence="8" id="KW-1185">Reference proteome</keyword>
<reference evidence="7" key="1">
    <citation type="submission" date="2022-12" db="EMBL/GenBank/DDBJ databases">
        <authorList>
            <person name="Petersen C."/>
        </authorList>
    </citation>
    <scope>NUCLEOTIDE SEQUENCE</scope>
    <source>
        <strain evidence="7">IBT 16125</strain>
    </source>
</reference>
<keyword evidence="3 4" id="KW-0040">ANK repeat</keyword>
<dbReference type="SUPFAM" id="SSF48403">
    <property type="entry name" value="Ankyrin repeat"/>
    <property type="match status" value="1"/>
</dbReference>
<dbReference type="Pfam" id="PF25329">
    <property type="entry name" value="C2_GDE1"/>
    <property type="match status" value="1"/>
</dbReference>
<dbReference type="InterPro" id="IPR051578">
    <property type="entry name" value="GDPD"/>
</dbReference>
<feature type="domain" description="SPX" evidence="5">
    <location>
        <begin position="1"/>
        <end position="166"/>
    </location>
</feature>
<dbReference type="Pfam" id="PF03105">
    <property type="entry name" value="SPX"/>
    <property type="match status" value="1"/>
</dbReference>
<feature type="domain" description="GP-PDE" evidence="6">
    <location>
        <begin position="713"/>
        <end position="1022"/>
    </location>
</feature>
<dbReference type="PROSITE" id="PS51382">
    <property type="entry name" value="SPX"/>
    <property type="match status" value="1"/>
</dbReference>
<dbReference type="PANTHER" id="PTHR22958">
    <property type="entry name" value="GLYCEROPHOSPHORYL DIESTER PHOSPHODIESTERASE"/>
    <property type="match status" value="1"/>
</dbReference>
<dbReference type="PROSITE" id="PS51704">
    <property type="entry name" value="GP_PDE"/>
    <property type="match status" value="1"/>
</dbReference>
<dbReference type="SMART" id="SM00248">
    <property type="entry name" value="ANK"/>
    <property type="match status" value="7"/>
</dbReference>
<name>A0AAD6CCZ1_9EURO</name>
<proteinExistence type="predicted"/>
<evidence type="ECO:0000313" key="7">
    <source>
        <dbReference type="EMBL" id="KAJ5460889.1"/>
    </source>
</evidence>
<dbReference type="InterPro" id="IPR057506">
    <property type="entry name" value="C2_GPCPD1"/>
</dbReference>
<dbReference type="InterPro" id="IPR030395">
    <property type="entry name" value="GP_PDE_dom"/>
</dbReference>
<dbReference type="GO" id="GO:0047389">
    <property type="term" value="F:glycerophosphocholine phosphodiesterase activity"/>
    <property type="evidence" value="ECO:0007669"/>
    <property type="project" value="TreeGrafter"/>
</dbReference>
<dbReference type="Gene3D" id="3.20.20.190">
    <property type="entry name" value="Phosphatidylinositol (PI) phosphodiesterase"/>
    <property type="match status" value="1"/>
</dbReference>
<feature type="repeat" description="ANK" evidence="4">
    <location>
        <begin position="459"/>
        <end position="491"/>
    </location>
</feature>
<dbReference type="Pfam" id="PF03009">
    <property type="entry name" value="GDPD"/>
    <property type="match status" value="1"/>
</dbReference>
<keyword evidence="2" id="KW-0378">Hydrolase</keyword>
<accession>A0AAD6CCZ1</accession>
<sequence>KFGKQIQRRQLDLPEYAASFVNYKALKKLIKQLSATPTIPAQRTAEEIAQDGTLDPQAALRANKEVFFFRLEREIEKVNIFYLQKESEFSLRLKTLVDKKRVIQSRSVSNSKAPSNFVALFEGFQQFDGDLNKLQQFVEINETAMSKILKKWDKTSKSRMKELYLHRAVEVQPCFNREVLRDLSDRATTARLELEAWAEGENLQFDTSRPIERAMAPFGTEEEELDLQVLQSASTGNLQTLREWVAKLHSFPDARDRATRAFLNAINGSADEVLGLLLESGLVDIHAEDDINERNCLHEAAISGRDFVFKAGLATGVDFSMSDVYGRIPLHYACMHGRVDMVRELLAAGPQTVDVMDHDNFTPLIHSIVKGQLACAEQVLYSNARIDPASESDHIPLNLACQHGSLPIVKMLLERKARLLPDAEGLYPQHMVARASQSPDLLLLLKQHGADLDQRDKLYQWTPLFHAASEGCVPCLRTLLELGVDAKVADEKGLSAMYYAAWEGHLECMLLLWAQPSHARPSQRPLDLLNGVQFQEPGLMEGSGAMRRASSADMDIADGIPDLELPPPIIPLRRYGHNFLDKKVFVQLLFDQGNSGSIAFEQAGRHPAARLTISSKLSDLIPRTIVLPIQDDSRTISFHVDNLDTFAVDFEIFPTFGSKVIAKSVALPVIFCAEKSSTGSCCLPLFDPRLRAIGQLRFNFQVIKPYHGDPLEITHFATYWKATSAVDSEHNGLVTGSSLSGDYVQLFVQLTRDRVPVLYPQFMINHHGIDIPVCRLSYAQFQAIGAERGVNQQEISQFLETQAVNDMPQTHRLLAASFMSLREVLRQLPIDVNVNLSVLYPSSNEEKSLDLTSLADVNSFADAILTDVFDHARVAREKSPDFMRSVVFTSYNPNICTALNWKQPNYPVLLCNDLGQIRDLAGDVDALPHVNSSGRASMSIKESARIAQSNNFMGLICRSSLLNVVPALVETIKELGLVLVGDTCDETGQPDRSDGLSSANAMGVAEWAYRMPDGVNGVMKANGILRFNDMIDM</sequence>
<dbReference type="InterPro" id="IPR017946">
    <property type="entry name" value="PLC-like_Pdiesterase_TIM-brl"/>
</dbReference>
<dbReference type="PANTHER" id="PTHR22958:SF23">
    <property type="entry name" value="DEPENDENT KINASE INHIBITOR PHO81, PUTATIVE (AFU_ORTHOLOGUE AFUA_4G06020)-RELATED"/>
    <property type="match status" value="1"/>
</dbReference>
<evidence type="ECO:0000256" key="4">
    <source>
        <dbReference type="PROSITE-ProRule" id="PRU00023"/>
    </source>
</evidence>
<dbReference type="Gene3D" id="1.25.40.20">
    <property type="entry name" value="Ankyrin repeat-containing domain"/>
    <property type="match status" value="1"/>
</dbReference>
<evidence type="ECO:0000313" key="8">
    <source>
        <dbReference type="Proteomes" id="UP001213681"/>
    </source>
</evidence>
<dbReference type="GO" id="GO:0046475">
    <property type="term" value="P:glycerophospholipid catabolic process"/>
    <property type="evidence" value="ECO:0007669"/>
    <property type="project" value="TreeGrafter"/>
</dbReference>
<dbReference type="CDD" id="cd14483">
    <property type="entry name" value="SPX_PHO81_NUC-2_like"/>
    <property type="match status" value="1"/>
</dbReference>
<dbReference type="PROSITE" id="PS50088">
    <property type="entry name" value="ANK_REPEAT"/>
    <property type="match status" value="3"/>
</dbReference>
<feature type="repeat" description="ANK" evidence="4">
    <location>
        <begin position="424"/>
        <end position="457"/>
    </location>
</feature>
<evidence type="ECO:0000256" key="1">
    <source>
        <dbReference type="ARBA" id="ARBA00022737"/>
    </source>
</evidence>
<evidence type="ECO:0000256" key="2">
    <source>
        <dbReference type="ARBA" id="ARBA00022801"/>
    </source>
</evidence>